<dbReference type="AlphaFoldDB" id="A0A8X7UK98"/>
<gene>
    <name evidence="2" type="ORF">Bca52824_054180</name>
</gene>
<proteinExistence type="predicted"/>
<feature type="region of interest" description="Disordered" evidence="1">
    <location>
        <begin position="1"/>
        <end position="101"/>
    </location>
</feature>
<reference evidence="2 3" key="1">
    <citation type="submission" date="2020-02" db="EMBL/GenBank/DDBJ databases">
        <authorList>
            <person name="Ma Q."/>
            <person name="Huang Y."/>
            <person name="Song X."/>
            <person name="Pei D."/>
        </authorList>
    </citation>
    <scope>NUCLEOTIDE SEQUENCE [LARGE SCALE GENOMIC DNA]</scope>
    <source>
        <strain evidence="2">Sxm20200214</strain>
        <tissue evidence="2">Leaf</tissue>
    </source>
</reference>
<keyword evidence="3" id="KW-1185">Reference proteome</keyword>
<protein>
    <submittedName>
        <fullName evidence="2">Uncharacterized protein</fullName>
    </submittedName>
</protein>
<organism evidence="2 3">
    <name type="scientific">Brassica carinata</name>
    <name type="common">Ethiopian mustard</name>
    <name type="synonym">Abyssinian cabbage</name>
    <dbReference type="NCBI Taxonomy" id="52824"/>
    <lineage>
        <taxon>Eukaryota</taxon>
        <taxon>Viridiplantae</taxon>
        <taxon>Streptophyta</taxon>
        <taxon>Embryophyta</taxon>
        <taxon>Tracheophyta</taxon>
        <taxon>Spermatophyta</taxon>
        <taxon>Magnoliopsida</taxon>
        <taxon>eudicotyledons</taxon>
        <taxon>Gunneridae</taxon>
        <taxon>Pentapetalae</taxon>
        <taxon>rosids</taxon>
        <taxon>malvids</taxon>
        <taxon>Brassicales</taxon>
        <taxon>Brassicaceae</taxon>
        <taxon>Brassiceae</taxon>
        <taxon>Brassica</taxon>
    </lineage>
</organism>
<evidence type="ECO:0000313" key="3">
    <source>
        <dbReference type="Proteomes" id="UP000886595"/>
    </source>
</evidence>
<feature type="compositionally biased region" description="Basic and acidic residues" evidence="1">
    <location>
        <begin position="34"/>
        <end position="50"/>
    </location>
</feature>
<feature type="compositionally biased region" description="Low complexity" evidence="1">
    <location>
        <begin position="70"/>
        <end position="89"/>
    </location>
</feature>
<feature type="compositionally biased region" description="Basic residues" evidence="1">
    <location>
        <begin position="1"/>
        <end position="16"/>
    </location>
</feature>
<comment type="caution">
    <text evidence="2">The sequence shown here is derived from an EMBL/GenBank/DDBJ whole genome shotgun (WGS) entry which is preliminary data.</text>
</comment>
<evidence type="ECO:0000313" key="2">
    <source>
        <dbReference type="EMBL" id="KAG2282960.1"/>
    </source>
</evidence>
<name>A0A8X7UK98_BRACI</name>
<feature type="compositionally biased region" description="Low complexity" evidence="1">
    <location>
        <begin position="220"/>
        <end position="232"/>
    </location>
</feature>
<sequence length="295" mass="31270">MVLQKKKKKKERKKKKSVEGQSEPAEGAETCEIVTEKGSPRDAADRRVVDSDNSPSISLKKKKTARSHESSTPAASASASAAKISPAAPRTLVEGGSASEDRRVKFHDRVEFKYVGETPLSFAPTDCAELVRQIKGGRKDLPAVKDLIFKDASSQGDHANEGSVEPTGRELGELLLQEGGIVGEVVRLEDTTVASASDPTTLSTSLVANEDPLVPVVETETEPVNLLELSDSSTEEEGGEQLEKTESGLVGDPQNEEGAVDGNDNLPVQPADVIGEASDQLTAQVVEGGSDHVVY</sequence>
<dbReference type="Proteomes" id="UP000886595">
    <property type="component" value="Unassembled WGS sequence"/>
</dbReference>
<dbReference type="EMBL" id="JAAMPC010000011">
    <property type="protein sequence ID" value="KAG2282960.1"/>
    <property type="molecule type" value="Genomic_DNA"/>
</dbReference>
<evidence type="ECO:0000256" key="1">
    <source>
        <dbReference type="SAM" id="MobiDB-lite"/>
    </source>
</evidence>
<accession>A0A8X7UK98</accession>
<feature type="region of interest" description="Disordered" evidence="1">
    <location>
        <begin position="220"/>
        <end position="279"/>
    </location>
</feature>